<evidence type="ECO:0000313" key="3">
    <source>
        <dbReference type="Proteomes" id="UP001630127"/>
    </source>
</evidence>
<proteinExistence type="predicted"/>
<dbReference type="PANTHER" id="PTHR33223">
    <property type="entry name" value="CCHC-TYPE DOMAIN-CONTAINING PROTEIN"/>
    <property type="match status" value="1"/>
</dbReference>
<dbReference type="InterPro" id="IPR005162">
    <property type="entry name" value="Retrotrans_gag_dom"/>
</dbReference>
<dbReference type="Proteomes" id="UP001630127">
    <property type="component" value="Unassembled WGS sequence"/>
</dbReference>
<gene>
    <name evidence="2" type="ORF">ACH5RR_026035</name>
</gene>
<reference evidence="2 3" key="1">
    <citation type="submission" date="2024-11" db="EMBL/GenBank/DDBJ databases">
        <title>A near-complete genome assembly of Cinchona calisaya.</title>
        <authorList>
            <person name="Lian D.C."/>
            <person name="Zhao X.W."/>
            <person name="Wei L."/>
        </authorList>
    </citation>
    <scope>NUCLEOTIDE SEQUENCE [LARGE SCALE GENOMIC DNA]</scope>
    <source>
        <tissue evidence="2">Nenye</tissue>
    </source>
</reference>
<dbReference type="AlphaFoldDB" id="A0ABD2Z6C6"/>
<feature type="domain" description="Retrotransposon gag" evidence="1">
    <location>
        <begin position="229"/>
        <end position="270"/>
    </location>
</feature>
<dbReference type="PANTHER" id="PTHR33223:SF11">
    <property type="entry name" value="ELEMENT PROTEIN, PUTATIVE-RELATED"/>
    <property type="match status" value="1"/>
</dbReference>
<dbReference type="Pfam" id="PF03732">
    <property type="entry name" value="Retrotrans_gag"/>
    <property type="match status" value="1"/>
</dbReference>
<organism evidence="2 3">
    <name type="scientific">Cinchona calisaya</name>
    <dbReference type="NCBI Taxonomy" id="153742"/>
    <lineage>
        <taxon>Eukaryota</taxon>
        <taxon>Viridiplantae</taxon>
        <taxon>Streptophyta</taxon>
        <taxon>Embryophyta</taxon>
        <taxon>Tracheophyta</taxon>
        <taxon>Spermatophyta</taxon>
        <taxon>Magnoliopsida</taxon>
        <taxon>eudicotyledons</taxon>
        <taxon>Gunneridae</taxon>
        <taxon>Pentapetalae</taxon>
        <taxon>asterids</taxon>
        <taxon>lamiids</taxon>
        <taxon>Gentianales</taxon>
        <taxon>Rubiaceae</taxon>
        <taxon>Cinchonoideae</taxon>
        <taxon>Cinchoneae</taxon>
        <taxon>Cinchona</taxon>
    </lineage>
</organism>
<evidence type="ECO:0000313" key="2">
    <source>
        <dbReference type="EMBL" id="KAL3513318.1"/>
    </source>
</evidence>
<keyword evidence="3" id="KW-1185">Reference proteome</keyword>
<protein>
    <recommendedName>
        <fullName evidence="1">Retrotransposon gag domain-containing protein</fullName>
    </recommendedName>
</protein>
<accession>A0ABD2Z6C6</accession>
<evidence type="ECO:0000259" key="1">
    <source>
        <dbReference type="Pfam" id="PF03732"/>
    </source>
</evidence>
<name>A0ABD2Z6C6_9GENT</name>
<comment type="caution">
    <text evidence="2">The sequence shown here is derived from an EMBL/GenBank/DDBJ whole genome shotgun (WGS) entry which is preliminary data.</text>
</comment>
<sequence length="272" mass="31622">MQVKKLKVRSLKKQSSRDQIAKWMKRICWNESRDRGLDCSRPRSRLGNWFYCFRVEIEVSNVPDRDLNSLSVKLQGGAQEPYICLDKEREKELRELRRLRRVQQEQEMIEMANANAHQGNVNMENEEEEVGGNNGMGGYRNGNDMNSNGRLLREYALPNFDGANSSIEQMPVQANNFEIKLALIQMLQNHAMFGGGPNEDPHTYLMNFEEVLDTFKFNGVHPNCVQMRVFLFSLRDRAKSWLQSHAQGTFTTWNQHVQEFLAKYFPPARTAN</sequence>
<dbReference type="EMBL" id="JBJUIK010000011">
    <property type="protein sequence ID" value="KAL3513318.1"/>
    <property type="molecule type" value="Genomic_DNA"/>
</dbReference>